<dbReference type="InterPro" id="IPR011006">
    <property type="entry name" value="CheY-like_superfamily"/>
</dbReference>
<dbReference type="EMBL" id="CP039690">
    <property type="protein sequence ID" value="QCI67782.1"/>
    <property type="molecule type" value="Genomic_DNA"/>
</dbReference>
<evidence type="ECO:0000259" key="2">
    <source>
        <dbReference type="PROSITE" id="PS50110"/>
    </source>
</evidence>
<evidence type="ECO:0000313" key="3">
    <source>
        <dbReference type="EMBL" id="QCI67782.1"/>
    </source>
</evidence>
<sequence length="120" mass="12588">MANTRVLIVEDDPFIALDLEATVGDGLDGDAELVVVGSLDEANKAAEAPLSFALLDIDVIGGKTFALAQALASRGTPFAFVSGSLPADLPELLRAVPFVRKPFSAPEIRRLVENVLNAEA</sequence>
<dbReference type="Proteomes" id="UP000298781">
    <property type="component" value="Chromosome"/>
</dbReference>
<evidence type="ECO:0000256" key="1">
    <source>
        <dbReference type="PROSITE-ProRule" id="PRU00169"/>
    </source>
</evidence>
<dbReference type="OrthoDB" id="582170at2"/>
<protein>
    <submittedName>
        <fullName evidence="3">Response regulator</fullName>
    </submittedName>
</protein>
<feature type="modified residue" description="4-aspartylphosphate" evidence="1">
    <location>
        <position position="56"/>
    </location>
</feature>
<organism evidence="3 4">
    <name type="scientific">Phreatobacter stygius</name>
    <dbReference type="NCBI Taxonomy" id="1940610"/>
    <lineage>
        <taxon>Bacteria</taxon>
        <taxon>Pseudomonadati</taxon>
        <taxon>Pseudomonadota</taxon>
        <taxon>Alphaproteobacteria</taxon>
        <taxon>Hyphomicrobiales</taxon>
        <taxon>Phreatobacteraceae</taxon>
        <taxon>Phreatobacter</taxon>
    </lineage>
</organism>
<dbReference type="Gene3D" id="3.40.50.2300">
    <property type="match status" value="1"/>
</dbReference>
<dbReference type="InterPro" id="IPR001789">
    <property type="entry name" value="Sig_transdc_resp-reg_receiver"/>
</dbReference>
<dbReference type="SUPFAM" id="SSF52172">
    <property type="entry name" value="CheY-like"/>
    <property type="match status" value="1"/>
</dbReference>
<dbReference type="AlphaFoldDB" id="A0A4D7BIZ2"/>
<dbReference type="PROSITE" id="PS50110">
    <property type="entry name" value="RESPONSE_REGULATORY"/>
    <property type="match status" value="1"/>
</dbReference>
<accession>A0A4D7BIZ2</accession>
<keyword evidence="1" id="KW-0597">Phosphoprotein</keyword>
<name>A0A4D7BIZ2_9HYPH</name>
<evidence type="ECO:0000313" key="4">
    <source>
        <dbReference type="Proteomes" id="UP000298781"/>
    </source>
</evidence>
<dbReference type="RefSeq" id="WP_136963209.1">
    <property type="nucleotide sequence ID" value="NZ_CP039690.1"/>
</dbReference>
<proteinExistence type="predicted"/>
<dbReference type="GO" id="GO:0000160">
    <property type="term" value="P:phosphorelay signal transduction system"/>
    <property type="evidence" value="ECO:0007669"/>
    <property type="project" value="InterPro"/>
</dbReference>
<keyword evidence="4" id="KW-1185">Reference proteome</keyword>
<gene>
    <name evidence="3" type="ORF">E8M01_28295</name>
</gene>
<feature type="domain" description="Response regulatory" evidence="2">
    <location>
        <begin position="5"/>
        <end position="116"/>
    </location>
</feature>
<reference evidence="3 4" key="1">
    <citation type="submission" date="2019-04" db="EMBL/GenBank/DDBJ databases">
        <title>Phreatobacter aquaticus sp. nov.</title>
        <authorList>
            <person name="Choi A."/>
        </authorList>
    </citation>
    <scope>NUCLEOTIDE SEQUENCE [LARGE SCALE GENOMIC DNA]</scope>
    <source>
        <strain evidence="3 4">KCTC 52518</strain>
    </source>
</reference>
<dbReference type="KEGG" id="pstg:E8M01_28295"/>